<evidence type="ECO:0000313" key="4">
    <source>
        <dbReference type="Proteomes" id="UP000594263"/>
    </source>
</evidence>
<accession>A0A7N0T7B8</accession>
<organism evidence="3 4">
    <name type="scientific">Kalanchoe fedtschenkoi</name>
    <name type="common">Lavender scallops</name>
    <name type="synonym">South American air plant</name>
    <dbReference type="NCBI Taxonomy" id="63787"/>
    <lineage>
        <taxon>Eukaryota</taxon>
        <taxon>Viridiplantae</taxon>
        <taxon>Streptophyta</taxon>
        <taxon>Embryophyta</taxon>
        <taxon>Tracheophyta</taxon>
        <taxon>Spermatophyta</taxon>
        <taxon>Magnoliopsida</taxon>
        <taxon>eudicotyledons</taxon>
        <taxon>Gunneridae</taxon>
        <taxon>Pentapetalae</taxon>
        <taxon>Saxifragales</taxon>
        <taxon>Crassulaceae</taxon>
        <taxon>Kalanchoe</taxon>
    </lineage>
</organism>
<dbReference type="Proteomes" id="UP000594263">
    <property type="component" value="Unplaced"/>
</dbReference>
<feature type="signal peptide" evidence="2">
    <location>
        <begin position="1"/>
        <end position="30"/>
    </location>
</feature>
<evidence type="ECO:0000256" key="2">
    <source>
        <dbReference type="SAM" id="SignalP"/>
    </source>
</evidence>
<feature type="compositionally biased region" description="Low complexity" evidence="1">
    <location>
        <begin position="53"/>
        <end position="71"/>
    </location>
</feature>
<proteinExistence type="predicted"/>
<protein>
    <submittedName>
        <fullName evidence="3">Uncharacterized protein</fullName>
    </submittedName>
</protein>
<dbReference type="AlphaFoldDB" id="A0A7N0T7B8"/>
<reference evidence="3" key="1">
    <citation type="submission" date="2021-01" db="UniProtKB">
        <authorList>
            <consortium name="EnsemblPlants"/>
        </authorList>
    </citation>
    <scope>IDENTIFICATION</scope>
</reference>
<sequence length="98" mass="10538">MDSASPKLSYRLRLLVFSCLLIMFMSKVSSVQCRPLRSQGRVEQTWDSDRKATSSSHPAASASDNDTAASSNSLVSQVVIRGMALKLASGPSRRGPGH</sequence>
<name>A0A7N0T7B8_KALFE</name>
<feature type="chain" id="PRO_5029655549" evidence="2">
    <location>
        <begin position="31"/>
        <end position="98"/>
    </location>
</feature>
<keyword evidence="2" id="KW-0732">Signal</keyword>
<evidence type="ECO:0000256" key="1">
    <source>
        <dbReference type="SAM" id="MobiDB-lite"/>
    </source>
</evidence>
<dbReference type="EnsemblPlants" id="Kaladp0024s0443.1.v1.1">
    <property type="protein sequence ID" value="Kaladp0024s0443.1.v1.1.CDS.1"/>
    <property type="gene ID" value="Kaladp0024s0443.v1.1"/>
</dbReference>
<keyword evidence="4" id="KW-1185">Reference proteome</keyword>
<evidence type="ECO:0000313" key="3">
    <source>
        <dbReference type="EnsemblPlants" id="Kaladp0024s0443.1.v1.1.CDS.1"/>
    </source>
</evidence>
<feature type="region of interest" description="Disordered" evidence="1">
    <location>
        <begin position="34"/>
        <end position="71"/>
    </location>
</feature>
<dbReference type="Gramene" id="Kaladp0024s0443.1.v1.1">
    <property type="protein sequence ID" value="Kaladp0024s0443.1.v1.1.CDS.1"/>
    <property type="gene ID" value="Kaladp0024s0443.v1.1"/>
</dbReference>